<feature type="compositionally biased region" description="Polar residues" evidence="1">
    <location>
        <begin position="110"/>
        <end position="131"/>
    </location>
</feature>
<feature type="compositionally biased region" description="Low complexity" evidence="1">
    <location>
        <begin position="156"/>
        <end position="196"/>
    </location>
</feature>
<comment type="caution">
    <text evidence="2">The sequence shown here is derived from an EMBL/GenBank/DDBJ whole genome shotgun (WGS) entry which is preliminary data.</text>
</comment>
<feature type="region of interest" description="Disordered" evidence="1">
    <location>
        <begin position="18"/>
        <end position="38"/>
    </location>
</feature>
<accession>A0AAN6V4M9</accession>
<dbReference type="EMBL" id="MU853575">
    <property type="protein sequence ID" value="KAK4144672.1"/>
    <property type="molecule type" value="Genomic_DNA"/>
</dbReference>
<organism evidence="2 3">
    <name type="scientific">Dichotomopilus funicola</name>
    <dbReference type="NCBI Taxonomy" id="1934379"/>
    <lineage>
        <taxon>Eukaryota</taxon>
        <taxon>Fungi</taxon>
        <taxon>Dikarya</taxon>
        <taxon>Ascomycota</taxon>
        <taxon>Pezizomycotina</taxon>
        <taxon>Sordariomycetes</taxon>
        <taxon>Sordariomycetidae</taxon>
        <taxon>Sordariales</taxon>
        <taxon>Chaetomiaceae</taxon>
        <taxon>Dichotomopilus</taxon>
    </lineage>
</organism>
<feature type="compositionally biased region" description="Low complexity" evidence="1">
    <location>
        <begin position="215"/>
        <end position="232"/>
    </location>
</feature>
<dbReference type="RefSeq" id="XP_062638043.1">
    <property type="nucleotide sequence ID" value="XM_062783527.1"/>
</dbReference>
<dbReference type="GeneID" id="87820140"/>
<feature type="compositionally biased region" description="Polar residues" evidence="1">
    <location>
        <begin position="239"/>
        <end position="248"/>
    </location>
</feature>
<reference evidence="2" key="1">
    <citation type="journal article" date="2023" name="Mol. Phylogenet. Evol.">
        <title>Genome-scale phylogeny and comparative genomics of the fungal order Sordariales.</title>
        <authorList>
            <person name="Hensen N."/>
            <person name="Bonometti L."/>
            <person name="Westerberg I."/>
            <person name="Brannstrom I.O."/>
            <person name="Guillou S."/>
            <person name="Cros-Aarteil S."/>
            <person name="Calhoun S."/>
            <person name="Haridas S."/>
            <person name="Kuo A."/>
            <person name="Mondo S."/>
            <person name="Pangilinan J."/>
            <person name="Riley R."/>
            <person name="LaButti K."/>
            <person name="Andreopoulos B."/>
            <person name="Lipzen A."/>
            <person name="Chen C."/>
            <person name="Yan M."/>
            <person name="Daum C."/>
            <person name="Ng V."/>
            <person name="Clum A."/>
            <person name="Steindorff A."/>
            <person name="Ohm R.A."/>
            <person name="Martin F."/>
            <person name="Silar P."/>
            <person name="Natvig D.O."/>
            <person name="Lalanne C."/>
            <person name="Gautier V."/>
            <person name="Ament-Velasquez S.L."/>
            <person name="Kruys A."/>
            <person name="Hutchinson M.I."/>
            <person name="Powell A.J."/>
            <person name="Barry K."/>
            <person name="Miller A.N."/>
            <person name="Grigoriev I.V."/>
            <person name="Debuchy R."/>
            <person name="Gladieux P."/>
            <person name="Hiltunen Thoren M."/>
            <person name="Johannesson H."/>
        </authorList>
    </citation>
    <scope>NUCLEOTIDE SEQUENCE</scope>
    <source>
        <strain evidence="2">CBS 141.50</strain>
    </source>
</reference>
<reference evidence="2" key="2">
    <citation type="submission" date="2023-05" db="EMBL/GenBank/DDBJ databases">
        <authorList>
            <consortium name="Lawrence Berkeley National Laboratory"/>
            <person name="Steindorff A."/>
            <person name="Hensen N."/>
            <person name="Bonometti L."/>
            <person name="Westerberg I."/>
            <person name="Brannstrom I.O."/>
            <person name="Guillou S."/>
            <person name="Cros-Aarteil S."/>
            <person name="Calhoun S."/>
            <person name="Haridas S."/>
            <person name="Kuo A."/>
            <person name="Mondo S."/>
            <person name="Pangilinan J."/>
            <person name="Riley R."/>
            <person name="Labutti K."/>
            <person name="Andreopoulos B."/>
            <person name="Lipzen A."/>
            <person name="Chen C."/>
            <person name="Yanf M."/>
            <person name="Daum C."/>
            <person name="Ng V."/>
            <person name="Clum A."/>
            <person name="Ohm R."/>
            <person name="Martin F."/>
            <person name="Silar P."/>
            <person name="Natvig D."/>
            <person name="Lalanne C."/>
            <person name="Gautier V."/>
            <person name="Ament-Velasquez S.L."/>
            <person name="Kruys A."/>
            <person name="Hutchinson M.I."/>
            <person name="Powell A.J."/>
            <person name="Barry K."/>
            <person name="Miller A.N."/>
            <person name="Grigoriev I.V."/>
            <person name="Debuchy R."/>
            <person name="Gladieux P."/>
            <person name="Thoren M.H."/>
            <person name="Johannesson H."/>
        </authorList>
    </citation>
    <scope>NUCLEOTIDE SEQUENCE</scope>
    <source>
        <strain evidence="2">CBS 141.50</strain>
    </source>
</reference>
<gene>
    <name evidence="2" type="ORF">C8A04DRAFT_36438</name>
</gene>
<proteinExistence type="predicted"/>
<protein>
    <submittedName>
        <fullName evidence="2">Uncharacterized protein</fullName>
    </submittedName>
</protein>
<evidence type="ECO:0000313" key="2">
    <source>
        <dbReference type="EMBL" id="KAK4144672.1"/>
    </source>
</evidence>
<dbReference type="AlphaFoldDB" id="A0AAN6V4M9"/>
<name>A0AAN6V4M9_9PEZI</name>
<sequence>MSITRAFTTRRVKQSVQLAEEKSVQRSNTTTKGAASALRHKISGPVELIHTTNMLSYNAPDIQPMSAISTGSSQRSDDDMSDSAVTNGTTPPTSPDVESPAKMSAGPQPNHLSSFFTTGPAQHKTPTSVTPASGPVIPQRTVSHSKKQYNLVRQRSASGLSQQSHQSQPSQRTISTKASLTFSRSSSTSTSTSVSSVPVHHQHQQHKSKLSNTVTSSPSAPTSPPRQRSIRQQPPPVQHSKSTSSASIQQHQHQQQHPFGNELAQVSELAEEYGVKDQMAANVVDLQDHEMQQRGLFKISADEYLSEVRSLFATFMVPSRPVAAAWI</sequence>
<evidence type="ECO:0000256" key="1">
    <source>
        <dbReference type="SAM" id="MobiDB-lite"/>
    </source>
</evidence>
<feature type="compositionally biased region" description="Basic residues" evidence="1">
    <location>
        <begin position="200"/>
        <end position="209"/>
    </location>
</feature>
<feature type="region of interest" description="Disordered" evidence="1">
    <location>
        <begin position="65"/>
        <end position="258"/>
    </location>
</feature>
<keyword evidence="3" id="KW-1185">Reference proteome</keyword>
<evidence type="ECO:0000313" key="3">
    <source>
        <dbReference type="Proteomes" id="UP001302676"/>
    </source>
</evidence>
<dbReference type="Proteomes" id="UP001302676">
    <property type="component" value="Unassembled WGS sequence"/>
</dbReference>